<dbReference type="InterPro" id="IPR011659">
    <property type="entry name" value="WD40"/>
</dbReference>
<dbReference type="Proteomes" id="UP001203058">
    <property type="component" value="Unassembled WGS sequence"/>
</dbReference>
<dbReference type="NCBIfam" id="NF038032">
    <property type="entry name" value="CehA_McbA_metalo"/>
    <property type="match status" value="1"/>
</dbReference>
<dbReference type="SUPFAM" id="SSF89550">
    <property type="entry name" value="PHP domain-like"/>
    <property type="match status" value="1"/>
</dbReference>
<gene>
    <name evidence="3" type="ORF">LZ016_03990</name>
</gene>
<dbReference type="PANTHER" id="PTHR36842">
    <property type="entry name" value="PROTEIN TOLB HOMOLOG"/>
    <property type="match status" value="1"/>
</dbReference>
<organism evidence="3 4">
    <name type="scientific">Sphingomonas telluris</name>
    <dbReference type="NCBI Taxonomy" id="2907998"/>
    <lineage>
        <taxon>Bacteria</taxon>
        <taxon>Pseudomonadati</taxon>
        <taxon>Pseudomonadota</taxon>
        <taxon>Alphaproteobacteria</taxon>
        <taxon>Sphingomonadales</taxon>
        <taxon>Sphingomonadaceae</taxon>
        <taxon>Sphingomonas</taxon>
    </lineage>
</organism>
<evidence type="ECO:0000313" key="3">
    <source>
        <dbReference type="EMBL" id="MCH8615266.1"/>
    </source>
</evidence>
<evidence type="ECO:0000256" key="1">
    <source>
        <dbReference type="ARBA" id="ARBA00009820"/>
    </source>
</evidence>
<protein>
    <submittedName>
        <fullName evidence="3">CehA/McbA family metallohydrolase</fullName>
    </submittedName>
</protein>
<dbReference type="RefSeq" id="WP_241446004.1">
    <property type="nucleotide sequence ID" value="NZ_JAKZHW010000001.1"/>
</dbReference>
<keyword evidence="2" id="KW-0732">Signal</keyword>
<dbReference type="SUPFAM" id="SSF82171">
    <property type="entry name" value="DPP6 N-terminal domain-like"/>
    <property type="match status" value="1"/>
</dbReference>
<sequence>MRFWLVLVALLGAATAAHAEREPVLKQVDLPHTYYWRELYIPQLTSGPSSLSFTPDGEALVYSMEGSLWRQTIGLGEAVELTHPQGAYDYQPDVSPDGRSVLFSRYDGYGIELWRLDLESGREQQLTTGKAVNVEPRLSPDGKRIAWISTQGTGHFNLFVADVATEGLRNARRLLGERQSKIGRYYYSKFDHVLNPSWTPDGKRILYVTNNEVAWGTGDLWSVAVDDPSDRRKVLSEETSWSARPETSPDGKQVLFASYHGRQWRQLCLTTPEGAAPLPLTFGEFDRSGARWSPDGERVAFISNEGGNTSLAVRDFIGGATTQIVVKTRRYKGTRARLTIDIRDERGRSVPARVSVLGSDGRATAPASAWMHADDGYDRTLQFAETHYFHCPSTCTVEAPAGDAKIWVQRGFRHLPWRQTVKLAPSTEKTVPVSLQLNDLPASFGTWRSADLHVHMNYGGTYRNTPENLAKQAQAEDLNVVYNLIVNKEERVPDIAYFRGDPDPASGPDTLIMHSQEFHTSYWGHLGLLHLSDHVITPDFSAYQHTPLASPYPFNGVVADLAHAQGGLVGYVHPFDWIIDPARETTLSNEFPADVVNGKVDYIEVVGFSDHKSTAAIWYRLLNLGFRLPAGAGTDAMANYASLRGPVGMNRVFLDTGGDLSPAAAKNALKAGRTFASNGPLLGLEVEGRHPGDTIARNGTGKVHYRVALRSPVGVDHLELVQNGRVVKSFKLKGKRQNLDAKGVLQVDNDGWLVLRAWNDGSDPQVLDLYPYATTSPIYFDLPGEHPRNSADAGYFVAWLDRVIANASGRTDFRTARERDTTIEYLRNAREQFASMR</sequence>
<accession>A0ABS9VJV9</accession>
<comment type="similarity">
    <text evidence="1">Belongs to the TolB family.</text>
</comment>
<dbReference type="EMBL" id="JAKZHW010000001">
    <property type="protein sequence ID" value="MCH8615266.1"/>
    <property type="molecule type" value="Genomic_DNA"/>
</dbReference>
<proteinExistence type="inferred from homology"/>
<name>A0ABS9VJV9_9SPHN</name>
<dbReference type="InterPro" id="IPR011042">
    <property type="entry name" value="6-blade_b-propeller_TolB-like"/>
</dbReference>
<feature type="signal peptide" evidence="2">
    <location>
        <begin position="1"/>
        <end position="19"/>
    </location>
</feature>
<evidence type="ECO:0000256" key="2">
    <source>
        <dbReference type="SAM" id="SignalP"/>
    </source>
</evidence>
<dbReference type="PANTHER" id="PTHR36842:SF1">
    <property type="entry name" value="PROTEIN TOLB"/>
    <property type="match status" value="1"/>
</dbReference>
<evidence type="ECO:0000313" key="4">
    <source>
        <dbReference type="Proteomes" id="UP001203058"/>
    </source>
</evidence>
<keyword evidence="4" id="KW-1185">Reference proteome</keyword>
<comment type="caution">
    <text evidence="3">The sequence shown here is derived from an EMBL/GenBank/DDBJ whole genome shotgun (WGS) entry which is preliminary data.</text>
</comment>
<reference evidence="3 4" key="1">
    <citation type="submission" date="2022-03" db="EMBL/GenBank/DDBJ databases">
        <authorList>
            <person name="Jo J.-H."/>
            <person name="Im W.-T."/>
        </authorList>
    </citation>
    <scope>NUCLEOTIDE SEQUENCE [LARGE SCALE GENOMIC DNA]</scope>
    <source>
        <strain evidence="3 4">SM33</strain>
    </source>
</reference>
<feature type="chain" id="PRO_5047017670" evidence="2">
    <location>
        <begin position="20"/>
        <end position="837"/>
    </location>
</feature>
<dbReference type="Gene3D" id="3.20.20.140">
    <property type="entry name" value="Metal-dependent hydrolases"/>
    <property type="match status" value="1"/>
</dbReference>
<dbReference type="Gene3D" id="2.120.10.30">
    <property type="entry name" value="TolB, C-terminal domain"/>
    <property type="match status" value="2"/>
</dbReference>
<dbReference type="Pfam" id="PF07676">
    <property type="entry name" value="PD40"/>
    <property type="match status" value="4"/>
</dbReference>
<dbReference type="InterPro" id="IPR016195">
    <property type="entry name" value="Pol/histidinol_Pase-like"/>
</dbReference>